<dbReference type="Proteomes" id="UP000094070">
    <property type="component" value="Unassembled WGS sequence"/>
</dbReference>
<reference evidence="2 3" key="1">
    <citation type="journal article" date="2012" name="Science">
        <title>Ecological populations of bacteria act as socially cohesive units of antibiotic production and resistance.</title>
        <authorList>
            <person name="Cordero O.X."/>
            <person name="Wildschutte H."/>
            <person name="Kirkup B."/>
            <person name="Proehl S."/>
            <person name="Ngo L."/>
            <person name="Hussain F."/>
            <person name="Le Roux F."/>
            <person name="Mincer T."/>
            <person name="Polz M.F."/>
        </authorList>
    </citation>
    <scope>NUCLEOTIDE SEQUENCE [LARGE SCALE GENOMIC DNA]</scope>
    <source>
        <strain evidence="2 3">1S-45</strain>
    </source>
</reference>
<accession>A0A1E5DZA7</accession>
<dbReference type="OrthoDB" id="9000630at2"/>
<dbReference type="PANTHER" id="PTHR30399">
    <property type="entry name" value="UNCHARACTERIZED PROTEIN YGJP"/>
    <property type="match status" value="1"/>
</dbReference>
<evidence type="ECO:0000313" key="3">
    <source>
        <dbReference type="Proteomes" id="UP000094070"/>
    </source>
</evidence>
<sequence>MKNNHSLKYLQGYPDHVLSQVQSLIEQGKLAAWVNNKYPTMHNLTTEKALYDYTMAIKNRYLKKSSPLSKVIYDPKIHIVNHALGLHTFVSRNHGGKLKAKNEIRIASIFKDAPESLLRMLVVHELAHIKEKEHNKAFYALCCHMEPDYHQLEFDARLFLTYKELAQANQ</sequence>
<comment type="caution">
    <text evidence="2">The sequence shown here is derived from an EMBL/GenBank/DDBJ whole genome shotgun (WGS) entry which is preliminary data.</text>
</comment>
<dbReference type="Pfam" id="PF01863">
    <property type="entry name" value="YgjP-like"/>
    <property type="match status" value="1"/>
</dbReference>
<dbReference type="eggNOG" id="COG1451">
    <property type="taxonomic scope" value="Bacteria"/>
</dbReference>
<dbReference type="Gene3D" id="3.30.2010.10">
    <property type="entry name" value="Metalloproteases ('zincins'), catalytic domain"/>
    <property type="match status" value="1"/>
</dbReference>
<dbReference type="EMBL" id="AJYK02000096">
    <property type="protein sequence ID" value="OEF23196.1"/>
    <property type="molecule type" value="Genomic_DNA"/>
</dbReference>
<dbReference type="STRING" id="1188252.A1QC_12545"/>
<dbReference type="InterPro" id="IPR002725">
    <property type="entry name" value="YgjP-like_metallopeptidase"/>
</dbReference>
<dbReference type="CDD" id="cd07344">
    <property type="entry name" value="M48_yhfN_like"/>
    <property type="match status" value="1"/>
</dbReference>
<organism evidence="2 3">
    <name type="scientific">Vibrio rumoiensis 1S-45</name>
    <dbReference type="NCBI Taxonomy" id="1188252"/>
    <lineage>
        <taxon>Bacteria</taxon>
        <taxon>Pseudomonadati</taxon>
        <taxon>Pseudomonadota</taxon>
        <taxon>Gammaproteobacteria</taxon>
        <taxon>Vibrionales</taxon>
        <taxon>Vibrionaceae</taxon>
        <taxon>Vibrio</taxon>
    </lineage>
</organism>
<dbReference type="AlphaFoldDB" id="A0A1E5DZA7"/>
<dbReference type="PANTHER" id="PTHR30399:SF1">
    <property type="entry name" value="UTP PYROPHOSPHATASE"/>
    <property type="match status" value="1"/>
</dbReference>
<name>A0A1E5DZA7_9VIBR</name>
<dbReference type="RefSeq" id="WP_017025277.1">
    <property type="nucleotide sequence ID" value="NZ_AJYK02000096.1"/>
</dbReference>
<proteinExistence type="predicted"/>
<evidence type="ECO:0000259" key="1">
    <source>
        <dbReference type="Pfam" id="PF01863"/>
    </source>
</evidence>
<evidence type="ECO:0000313" key="2">
    <source>
        <dbReference type="EMBL" id="OEF23196.1"/>
    </source>
</evidence>
<dbReference type="InterPro" id="IPR053136">
    <property type="entry name" value="UTP_pyrophosphatase-like"/>
</dbReference>
<protein>
    <submittedName>
        <fullName evidence="2">Metal-dependent hydrolase</fullName>
    </submittedName>
</protein>
<dbReference type="GO" id="GO:0016787">
    <property type="term" value="F:hydrolase activity"/>
    <property type="evidence" value="ECO:0007669"/>
    <property type="project" value="UniProtKB-KW"/>
</dbReference>
<gene>
    <name evidence="2" type="ORF">A1QC_12545</name>
</gene>
<feature type="domain" description="YgjP-like metallopeptidase" evidence="1">
    <location>
        <begin position="96"/>
        <end position="152"/>
    </location>
</feature>
<keyword evidence="2" id="KW-0378">Hydrolase</keyword>
<keyword evidence="3" id="KW-1185">Reference proteome</keyword>